<proteinExistence type="predicted"/>
<name>A0A7X0SPP7_9BACL</name>
<dbReference type="PANTHER" id="PTHR43649">
    <property type="entry name" value="ARABINOSE-BINDING PROTEIN-RELATED"/>
    <property type="match status" value="1"/>
</dbReference>
<gene>
    <name evidence="4" type="ORF">H7C18_16885</name>
</gene>
<evidence type="ECO:0000313" key="5">
    <source>
        <dbReference type="Proteomes" id="UP000564644"/>
    </source>
</evidence>
<dbReference type="InterPro" id="IPR050490">
    <property type="entry name" value="Bact_solute-bd_prot1"/>
</dbReference>
<dbReference type="PANTHER" id="PTHR43649:SF33">
    <property type="entry name" value="POLYGALACTURONAN_RHAMNOGALACTURONAN-BINDING PROTEIN YTCQ"/>
    <property type="match status" value="1"/>
</dbReference>
<dbReference type="Gene3D" id="3.40.190.10">
    <property type="entry name" value="Periplasmic binding protein-like II"/>
    <property type="match status" value="2"/>
</dbReference>
<feature type="compositionally biased region" description="Low complexity" evidence="2">
    <location>
        <begin position="23"/>
        <end position="60"/>
    </location>
</feature>
<keyword evidence="5" id="KW-1185">Reference proteome</keyword>
<dbReference type="SUPFAM" id="SSF53850">
    <property type="entry name" value="Periplasmic binding protein-like II"/>
    <property type="match status" value="1"/>
</dbReference>
<reference evidence="4 5" key="1">
    <citation type="submission" date="2020-08" db="EMBL/GenBank/DDBJ databases">
        <title>Cohnella phylogeny.</title>
        <authorList>
            <person name="Dunlap C."/>
        </authorList>
    </citation>
    <scope>NUCLEOTIDE SEQUENCE [LARGE SCALE GENOMIC DNA]</scope>
    <source>
        <strain evidence="4 5">CBP 2801</strain>
    </source>
</reference>
<comment type="caution">
    <text evidence="4">The sequence shown here is derived from an EMBL/GenBank/DDBJ whole genome shotgun (WGS) entry which is preliminary data.</text>
</comment>
<dbReference type="PROSITE" id="PS51257">
    <property type="entry name" value="PROKAR_LIPOPROTEIN"/>
    <property type="match status" value="1"/>
</dbReference>
<dbReference type="AlphaFoldDB" id="A0A7X0SPP7"/>
<dbReference type="RefSeq" id="WP_185130267.1">
    <property type="nucleotide sequence ID" value="NZ_JACJVO010000021.1"/>
</dbReference>
<evidence type="ECO:0000256" key="3">
    <source>
        <dbReference type="SAM" id="SignalP"/>
    </source>
</evidence>
<dbReference type="Proteomes" id="UP000564644">
    <property type="component" value="Unassembled WGS sequence"/>
</dbReference>
<sequence length="530" mass="58724">MKKQLLLLAAAITAVSLTACSSNSNNSSNSGAGASSSVPASPASTASASSAPGTAAPNAGIDDGKETMDITLMVPQYAEIGPSSDSELVKKLDEKLNVKLDIQWIPGASYNDKISVLAASNSLPDVYRVATQDYMQWRDKGVFMDVKPSLASYPNLTQYLPEEAWKELNGKDRYYGLPYYSIPHLFSMAIRQDWLDKLHLQMPATVDEFYNVAKAFVTDDPDGDGKNDTTGFSIIVDSDGKFENAEFLEGAFGLGNEWALKDGKLVAMQAQTEELKAFIGFLNKAYSEGVLDKNFLVMKPADARNKLWNGQVGIQRLNPNEALRLDEPNIQKNFPNAKLSQLLPAGPTGIRATQTDGMGQTKVVINAKIDPKKQQRILKLLDYMLSDEGYDLIKDGVEGVDYKKKDDGTYEKLETKDAGNLFSINFFRRADSAIQLHKYNDQNYVKQVEQWLDNNDKYDWPNYGLGLAAETEVYKKVNFATLNTKWMSTMVNIITGQAPIDDIDKAASDWLKNGGQQLTDEVNQIYQERQ</sequence>
<protein>
    <submittedName>
        <fullName evidence="4">Extracellular solute-binding protein</fullName>
    </submittedName>
</protein>
<feature type="chain" id="PRO_5038885591" evidence="3">
    <location>
        <begin position="22"/>
        <end position="530"/>
    </location>
</feature>
<feature type="signal peptide" evidence="3">
    <location>
        <begin position="1"/>
        <end position="21"/>
    </location>
</feature>
<organism evidence="4 5">
    <name type="scientific">Cohnella zeiphila</name>
    <dbReference type="NCBI Taxonomy" id="2761120"/>
    <lineage>
        <taxon>Bacteria</taxon>
        <taxon>Bacillati</taxon>
        <taxon>Bacillota</taxon>
        <taxon>Bacilli</taxon>
        <taxon>Bacillales</taxon>
        <taxon>Paenibacillaceae</taxon>
        <taxon>Cohnella</taxon>
    </lineage>
</organism>
<dbReference type="EMBL" id="JACJVO010000021">
    <property type="protein sequence ID" value="MBB6732600.1"/>
    <property type="molecule type" value="Genomic_DNA"/>
</dbReference>
<evidence type="ECO:0000256" key="1">
    <source>
        <dbReference type="ARBA" id="ARBA00022729"/>
    </source>
</evidence>
<evidence type="ECO:0000256" key="2">
    <source>
        <dbReference type="SAM" id="MobiDB-lite"/>
    </source>
</evidence>
<keyword evidence="1 3" id="KW-0732">Signal</keyword>
<accession>A0A7X0SPP7</accession>
<evidence type="ECO:0000313" key="4">
    <source>
        <dbReference type="EMBL" id="MBB6732600.1"/>
    </source>
</evidence>
<feature type="region of interest" description="Disordered" evidence="2">
    <location>
        <begin position="23"/>
        <end position="62"/>
    </location>
</feature>